<evidence type="ECO:0000313" key="3">
    <source>
        <dbReference type="Proteomes" id="UP000503011"/>
    </source>
</evidence>
<accession>A0A6F8YTK9</accession>
<proteinExistence type="predicted"/>
<organism evidence="2 3">
    <name type="scientific">Phytohabitans suffuscus</name>
    <dbReference type="NCBI Taxonomy" id="624315"/>
    <lineage>
        <taxon>Bacteria</taxon>
        <taxon>Bacillati</taxon>
        <taxon>Actinomycetota</taxon>
        <taxon>Actinomycetes</taxon>
        <taxon>Micromonosporales</taxon>
        <taxon>Micromonosporaceae</taxon>
    </lineage>
</organism>
<dbReference type="KEGG" id="psuu:Psuf_066990"/>
<evidence type="ECO:0000256" key="1">
    <source>
        <dbReference type="SAM" id="MobiDB-lite"/>
    </source>
</evidence>
<reference evidence="2 3" key="1">
    <citation type="submission" date="2020-03" db="EMBL/GenBank/DDBJ databases">
        <title>Whole genome shotgun sequence of Phytohabitans suffuscus NBRC 105367.</title>
        <authorList>
            <person name="Komaki H."/>
            <person name="Tamura T."/>
        </authorList>
    </citation>
    <scope>NUCLEOTIDE SEQUENCE [LARGE SCALE GENOMIC DNA]</scope>
    <source>
        <strain evidence="2 3">NBRC 105367</strain>
    </source>
</reference>
<protein>
    <submittedName>
        <fullName evidence="2">Uncharacterized protein</fullName>
    </submittedName>
</protein>
<reference evidence="2 3" key="2">
    <citation type="submission" date="2020-03" db="EMBL/GenBank/DDBJ databases">
        <authorList>
            <person name="Ichikawa N."/>
            <person name="Kimura A."/>
            <person name="Kitahashi Y."/>
            <person name="Uohara A."/>
        </authorList>
    </citation>
    <scope>NUCLEOTIDE SEQUENCE [LARGE SCALE GENOMIC DNA]</scope>
    <source>
        <strain evidence="2 3">NBRC 105367</strain>
    </source>
</reference>
<dbReference type="AlphaFoldDB" id="A0A6F8YTK9"/>
<dbReference type="Proteomes" id="UP000503011">
    <property type="component" value="Chromosome"/>
</dbReference>
<keyword evidence="3" id="KW-1185">Reference proteome</keyword>
<evidence type="ECO:0000313" key="2">
    <source>
        <dbReference type="EMBL" id="BCB89386.1"/>
    </source>
</evidence>
<feature type="region of interest" description="Disordered" evidence="1">
    <location>
        <begin position="1"/>
        <end position="44"/>
    </location>
</feature>
<name>A0A6F8YTK9_9ACTN</name>
<dbReference type="EMBL" id="AP022871">
    <property type="protein sequence ID" value="BCB89386.1"/>
    <property type="molecule type" value="Genomic_DNA"/>
</dbReference>
<sequence>MVVTRRPRPDLDDDLPARTGRTVPPDGGIIILDPRSRRTHRAPLADPLPDRYLLRRGGSTRWESRAMAYLSDVNLRAIMIVLVGRAGGSVEISNEELYDAMMPDSGETERFVVTETAGGVRVAVHGSRAEQAGSN</sequence>
<gene>
    <name evidence="2" type="ORF">Psuf_066990</name>
</gene>